<protein>
    <recommendedName>
        <fullName evidence="5">DUF3180 domain-containing protein</fullName>
    </recommendedName>
</protein>
<evidence type="ECO:0000256" key="1">
    <source>
        <dbReference type="SAM" id="MobiDB-lite"/>
    </source>
</evidence>
<proteinExistence type="predicted"/>
<dbReference type="Proteomes" id="UP000569914">
    <property type="component" value="Unassembled WGS sequence"/>
</dbReference>
<comment type="caution">
    <text evidence="3">The sequence shown here is derived from an EMBL/GenBank/DDBJ whole genome shotgun (WGS) entry which is preliminary data.</text>
</comment>
<dbReference type="RefSeq" id="WP_179754320.1">
    <property type="nucleotide sequence ID" value="NZ_JACCBU010000001.1"/>
</dbReference>
<feature type="transmembrane region" description="Helical" evidence="2">
    <location>
        <begin position="16"/>
        <end position="36"/>
    </location>
</feature>
<accession>A0A7Y9LDR8</accession>
<dbReference type="InterPro" id="IPR021517">
    <property type="entry name" value="DUF3180"/>
</dbReference>
<keyword evidence="2" id="KW-1133">Transmembrane helix</keyword>
<feature type="transmembrane region" description="Helical" evidence="2">
    <location>
        <begin position="125"/>
        <end position="145"/>
    </location>
</feature>
<sequence>MAEPTDDGSLKTTPPLALAVAALFGGLAGWLVVVGARALNISPPQVPWSAPIAMIVVAVAIGLLAWQTYQRIHRRRLRIDPQRAVSFLVLGKASALAGALVAGGYLAYAFMFVAQIAGDSPRERVVRSLVAVLGGLALGTAGLLLERACKVPDDPDSESDSRPEDDPADRDR</sequence>
<dbReference type="AlphaFoldDB" id="A0A7Y9LDR8"/>
<keyword evidence="2" id="KW-0472">Membrane</keyword>
<evidence type="ECO:0000313" key="4">
    <source>
        <dbReference type="Proteomes" id="UP000569914"/>
    </source>
</evidence>
<name>A0A7Y9LDR8_9ACTN</name>
<evidence type="ECO:0008006" key="5">
    <source>
        <dbReference type="Google" id="ProtNLM"/>
    </source>
</evidence>
<feature type="region of interest" description="Disordered" evidence="1">
    <location>
        <begin position="150"/>
        <end position="172"/>
    </location>
</feature>
<gene>
    <name evidence="3" type="ORF">BKA15_004409</name>
</gene>
<dbReference type="EMBL" id="JACCBU010000001">
    <property type="protein sequence ID" value="NYE73080.1"/>
    <property type="molecule type" value="Genomic_DNA"/>
</dbReference>
<evidence type="ECO:0000313" key="3">
    <source>
        <dbReference type="EMBL" id="NYE73080.1"/>
    </source>
</evidence>
<feature type="transmembrane region" description="Helical" evidence="2">
    <location>
        <begin position="87"/>
        <end position="113"/>
    </location>
</feature>
<keyword evidence="4" id="KW-1185">Reference proteome</keyword>
<keyword evidence="2" id="KW-0812">Transmembrane</keyword>
<reference evidence="3 4" key="1">
    <citation type="submission" date="2020-07" db="EMBL/GenBank/DDBJ databases">
        <title>Sequencing the genomes of 1000 actinobacteria strains.</title>
        <authorList>
            <person name="Klenk H.-P."/>
        </authorList>
    </citation>
    <scope>NUCLEOTIDE SEQUENCE [LARGE SCALE GENOMIC DNA]</scope>
    <source>
        <strain evidence="3 4">DSM 22083</strain>
    </source>
</reference>
<evidence type="ECO:0000256" key="2">
    <source>
        <dbReference type="SAM" id="Phobius"/>
    </source>
</evidence>
<feature type="transmembrane region" description="Helical" evidence="2">
    <location>
        <begin position="48"/>
        <end position="66"/>
    </location>
</feature>
<organism evidence="3 4">
    <name type="scientific">Microlunatus parietis</name>
    <dbReference type="NCBI Taxonomy" id="682979"/>
    <lineage>
        <taxon>Bacteria</taxon>
        <taxon>Bacillati</taxon>
        <taxon>Actinomycetota</taxon>
        <taxon>Actinomycetes</taxon>
        <taxon>Propionibacteriales</taxon>
        <taxon>Propionibacteriaceae</taxon>
        <taxon>Microlunatus</taxon>
    </lineage>
</organism>
<dbReference type="Pfam" id="PF11377">
    <property type="entry name" value="DUF3180"/>
    <property type="match status" value="1"/>
</dbReference>